<dbReference type="InterPro" id="IPR046342">
    <property type="entry name" value="CBS_dom_sf"/>
</dbReference>
<keyword evidence="2" id="KW-0677">Repeat</keyword>
<keyword evidence="3 7" id="KW-0129">CBS domain</keyword>
<evidence type="ECO:0000313" key="11">
    <source>
        <dbReference type="Proteomes" id="UP000604381"/>
    </source>
</evidence>
<dbReference type="EC" id="5.3.1.13" evidence="4"/>
<dbReference type="Pfam" id="PF01380">
    <property type="entry name" value="SIS"/>
    <property type="match status" value="1"/>
</dbReference>
<dbReference type="InterPro" id="IPR004800">
    <property type="entry name" value="KdsD/KpsF-type"/>
</dbReference>
<dbReference type="GO" id="GO:0097367">
    <property type="term" value="F:carbohydrate derivative binding"/>
    <property type="evidence" value="ECO:0007669"/>
    <property type="project" value="InterPro"/>
</dbReference>
<dbReference type="Gene3D" id="3.40.50.10490">
    <property type="entry name" value="Glucose-6-phosphate isomerase like protein, domain 1"/>
    <property type="match status" value="1"/>
</dbReference>
<evidence type="ECO:0000256" key="5">
    <source>
        <dbReference type="PIRSR" id="PIRSR004692-2"/>
    </source>
</evidence>
<feature type="binding site" evidence="5">
    <location>
        <position position="79"/>
    </location>
    <ligand>
        <name>Zn(2+)</name>
        <dbReference type="ChEBI" id="CHEBI:29105"/>
    </ligand>
</feature>
<dbReference type="InterPro" id="IPR050986">
    <property type="entry name" value="GutQ/KpsF_isomerases"/>
</dbReference>
<dbReference type="EMBL" id="JADHEI010000053">
    <property type="protein sequence ID" value="MBF2735843.1"/>
    <property type="molecule type" value="Genomic_DNA"/>
</dbReference>
<dbReference type="NCBIfam" id="TIGR00393">
    <property type="entry name" value="kpsF"/>
    <property type="match status" value="1"/>
</dbReference>
<evidence type="ECO:0000259" key="8">
    <source>
        <dbReference type="PROSITE" id="PS51371"/>
    </source>
</evidence>
<evidence type="ECO:0000256" key="6">
    <source>
        <dbReference type="PIRSR" id="PIRSR004692-3"/>
    </source>
</evidence>
<protein>
    <recommendedName>
        <fullName evidence="4">Arabinose 5-phosphate isomerase</fullName>
        <shortName evidence="4">API</shortName>
        <ecNumber evidence="4">5.3.1.13</ecNumber>
    </recommendedName>
</protein>
<dbReference type="PANTHER" id="PTHR42745:SF1">
    <property type="entry name" value="ARABINOSE 5-PHOSPHATE ISOMERASE KDSD"/>
    <property type="match status" value="1"/>
</dbReference>
<dbReference type="GO" id="GO:0046872">
    <property type="term" value="F:metal ion binding"/>
    <property type="evidence" value="ECO:0007669"/>
    <property type="project" value="UniProtKB-KW"/>
</dbReference>
<feature type="domain" description="SIS" evidence="9">
    <location>
        <begin position="38"/>
        <end position="181"/>
    </location>
</feature>
<evidence type="ECO:0000256" key="2">
    <source>
        <dbReference type="ARBA" id="ARBA00022737"/>
    </source>
</evidence>
<evidence type="ECO:0000256" key="3">
    <source>
        <dbReference type="ARBA" id="ARBA00023122"/>
    </source>
</evidence>
<accession>A0A930UHN2</accession>
<dbReference type="Gene3D" id="3.10.580.10">
    <property type="entry name" value="CBS-domain"/>
    <property type="match status" value="1"/>
</dbReference>
<keyword evidence="11" id="KW-1185">Reference proteome</keyword>
<dbReference type="PROSITE" id="PS51464">
    <property type="entry name" value="SIS"/>
    <property type="match status" value="1"/>
</dbReference>
<dbReference type="GO" id="GO:0019146">
    <property type="term" value="F:arabinose-5-phosphate isomerase activity"/>
    <property type="evidence" value="ECO:0007669"/>
    <property type="project" value="UniProtKB-EC"/>
</dbReference>
<evidence type="ECO:0000256" key="1">
    <source>
        <dbReference type="ARBA" id="ARBA00008165"/>
    </source>
</evidence>
<proteinExistence type="inferred from homology"/>
<evidence type="ECO:0000259" key="9">
    <source>
        <dbReference type="PROSITE" id="PS51464"/>
    </source>
</evidence>
<dbReference type="Pfam" id="PF00571">
    <property type="entry name" value="CBS"/>
    <property type="match status" value="1"/>
</dbReference>
<evidence type="ECO:0000313" key="10">
    <source>
        <dbReference type="EMBL" id="MBF2735843.1"/>
    </source>
</evidence>
<organism evidence="10 11">
    <name type="scientific">Candidatus Amphirhobacter heronislandensis</name>
    <dbReference type="NCBI Taxonomy" id="1732024"/>
    <lineage>
        <taxon>Bacteria</taxon>
        <taxon>Pseudomonadati</taxon>
        <taxon>Pseudomonadota</taxon>
        <taxon>Gammaproteobacteria</taxon>
        <taxon>Candidatus Tethybacterales</taxon>
        <taxon>Candidatus Tethybacteraceae</taxon>
        <taxon>Candidatus Amphirhobacter</taxon>
    </lineage>
</organism>
<dbReference type="InterPro" id="IPR035474">
    <property type="entry name" value="SIS_Kpsf"/>
</dbReference>
<dbReference type="InterPro" id="IPR001347">
    <property type="entry name" value="SIS_dom"/>
</dbReference>
<dbReference type="PANTHER" id="PTHR42745">
    <property type="match status" value="1"/>
</dbReference>
<evidence type="ECO:0000256" key="7">
    <source>
        <dbReference type="PROSITE-ProRule" id="PRU00703"/>
    </source>
</evidence>
<dbReference type="CDD" id="cd05014">
    <property type="entry name" value="SIS_Kpsf"/>
    <property type="match status" value="1"/>
</dbReference>
<reference evidence="10" key="1">
    <citation type="submission" date="2020-10" db="EMBL/GenBank/DDBJ databases">
        <title>An improved Amphimedon queenslandica hologenome assembly reveals how three proteobacterial symbionts can extend the metabolic phenotypic of their marine sponge host.</title>
        <authorList>
            <person name="Degnan B."/>
            <person name="Degnan S."/>
            <person name="Xiang X."/>
        </authorList>
    </citation>
    <scope>NUCLEOTIDE SEQUENCE</scope>
    <source>
        <strain evidence="10">AqS2</strain>
    </source>
</reference>
<dbReference type="SUPFAM" id="SSF53697">
    <property type="entry name" value="SIS domain"/>
    <property type="match status" value="1"/>
</dbReference>
<dbReference type="PIRSF" id="PIRSF004692">
    <property type="entry name" value="KdsD_KpsF"/>
    <property type="match status" value="1"/>
</dbReference>
<dbReference type="InterPro" id="IPR000644">
    <property type="entry name" value="CBS_dom"/>
</dbReference>
<dbReference type="GO" id="GO:1901135">
    <property type="term" value="P:carbohydrate derivative metabolic process"/>
    <property type="evidence" value="ECO:0007669"/>
    <property type="project" value="InterPro"/>
</dbReference>
<comment type="catalytic activity">
    <reaction evidence="4">
        <text>D-arabinose 5-phosphate = D-ribulose 5-phosphate</text>
        <dbReference type="Rhea" id="RHEA:23104"/>
        <dbReference type="ChEBI" id="CHEBI:57693"/>
        <dbReference type="ChEBI" id="CHEBI:58121"/>
        <dbReference type="EC" id="5.3.1.13"/>
    </reaction>
</comment>
<keyword evidence="5" id="KW-0862">Zinc</keyword>
<sequence length="322" mass="32385">MVSDAGDGPLAVARQTLEAEAAAIRAAAAGLTPAFGEAAALLLNLSGKAVLSGAGKSGLIARKIAATLASTGTPAFFLHPGDAGHGDVGMVGAGDCVLALSFSGAAAELRPVLAHCKRRGAPFILMTGRPDAELARDADLVIPVAVAAEACPLKLAPTSSTTAMLALGDALAMAILTARGFTAEDFAATHPDGALGRRLVRVADLMKTGDAVPQVAAAATVADAIVEINAKRLGFTLVARDGGFGIFTDGDLRRCLGRGVDIRSAPVAEAMTAAPAAIAPDRLADEALALMEAKQVTCLPVLKDDELAGVIDIHSIMQGKVA</sequence>
<dbReference type="GO" id="GO:0005975">
    <property type="term" value="P:carbohydrate metabolic process"/>
    <property type="evidence" value="ECO:0007669"/>
    <property type="project" value="InterPro"/>
</dbReference>
<dbReference type="PROSITE" id="PS51371">
    <property type="entry name" value="CBS"/>
    <property type="match status" value="1"/>
</dbReference>
<evidence type="ECO:0000256" key="4">
    <source>
        <dbReference type="PIRNR" id="PIRNR004692"/>
    </source>
</evidence>
<dbReference type="Proteomes" id="UP000604381">
    <property type="component" value="Unassembled WGS sequence"/>
</dbReference>
<keyword evidence="4 10" id="KW-0413">Isomerase</keyword>
<feature type="site" description="Catalytically relevant" evidence="6">
    <location>
        <position position="108"/>
    </location>
</feature>
<feature type="site" description="Catalytically relevant" evidence="6">
    <location>
        <position position="149"/>
    </location>
</feature>
<dbReference type="AlphaFoldDB" id="A0A930UHN2"/>
<dbReference type="SUPFAM" id="SSF54631">
    <property type="entry name" value="CBS-domain pair"/>
    <property type="match status" value="1"/>
</dbReference>
<feature type="site" description="Catalytically relevant" evidence="6">
    <location>
        <position position="56"/>
    </location>
</feature>
<feature type="domain" description="CBS" evidence="8">
    <location>
        <begin position="271"/>
        <end position="322"/>
    </location>
</feature>
<dbReference type="InterPro" id="IPR046348">
    <property type="entry name" value="SIS_dom_sf"/>
</dbReference>
<dbReference type="FunFam" id="3.40.50.10490:FF:000011">
    <property type="entry name" value="Arabinose 5-phosphate isomerase"/>
    <property type="match status" value="1"/>
</dbReference>
<comment type="caution">
    <text evidence="10">The sequence shown here is derived from an EMBL/GenBank/DDBJ whole genome shotgun (WGS) entry which is preliminary data.</text>
</comment>
<keyword evidence="5" id="KW-0479">Metal-binding</keyword>
<name>A0A930UHN2_9GAMM</name>
<feature type="site" description="Catalytically relevant" evidence="6">
    <location>
        <position position="190"/>
    </location>
</feature>
<comment type="similarity">
    <text evidence="1 4">Belongs to the SIS family. GutQ/KpsF subfamily.</text>
</comment>
<gene>
    <name evidence="10" type="ORF">ISN26_07230</name>
</gene>